<evidence type="ECO:0000256" key="4">
    <source>
        <dbReference type="ARBA" id="ARBA00022692"/>
    </source>
</evidence>
<dbReference type="AlphaFoldDB" id="A0A0E2QFE4"/>
<proteinExistence type="inferred from homology"/>
<dbReference type="PANTHER" id="PTHR30386">
    <property type="entry name" value="MEMBRANE FUSION SUBUNIT OF EMRAB-TOLC MULTIDRUG EFFLUX PUMP"/>
    <property type="match status" value="1"/>
</dbReference>
<dbReference type="InterPro" id="IPR058795">
    <property type="entry name" value="LcnD_C"/>
</dbReference>
<keyword evidence="5 7" id="KW-1133">Transmembrane helix</keyword>
<evidence type="ECO:0000256" key="7">
    <source>
        <dbReference type="SAM" id="Phobius"/>
    </source>
</evidence>
<protein>
    <submittedName>
        <fullName evidence="11">Bacteriocin secretion accessory protein</fullName>
    </submittedName>
</protein>
<dbReference type="HOGENOM" id="CLU_047946_0_0_9"/>
<comment type="subcellular location">
    <subcellularLocation>
        <location evidence="1">Cell membrane</location>
        <topology evidence="1">Single-pass membrane protein</topology>
    </subcellularLocation>
</comment>
<evidence type="ECO:0000259" key="10">
    <source>
        <dbReference type="Pfam" id="PF25940"/>
    </source>
</evidence>
<evidence type="ECO:0000259" key="9">
    <source>
        <dbReference type="Pfam" id="PF25935"/>
    </source>
</evidence>
<dbReference type="Pfam" id="PF25940">
    <property type="entry name" value="LcnD_C"/>
    <property type="match status" value="1"/>
</dbReference>
<dbReference type="PANTHER" id="PTHR30386:SF26">
    <property type="entry name" value="TRANSPORT PROTEIN COMB"/>
    <property type="match status" value="1"/>
</dbReference>
<evidence type="ECO:0000256" key="6">
    <source>
        <dbReference type="ARBA" id="ARBA00023136"/>
    </source>
</evidence>
<evidence type="ECO:0000256" key="1">
    <source>
        <dbReference type="ARBA" id="ARBA00004162"/>
    </source>
</evidence>
<dbReference type="GO" id="GO:0005886">
    <property type="term" value="C:plasma membrane"/>
    <property type="evidence" value="ECO:0007669"/>
    <property type="project" value="UniProtKB-SubCell"/>
</dbReference>
<dbReference type="RefSeq" id="WP_084829087.1">
    <property type="nucleotide sequence ID" value="NZ_CM002372.1"/>
</dbReference>
<feature type="domain" description="LcnD-like C-terminal" evidence="10">
    <location>
        <begin position="351"/>
        <end position="439"/>
    </location>
</feature>
<evidence type="ECO:0000256" key="3">
    <source>
        <dbReference type="ARBA" id="ARBA00022448"/>
    </source>
</evidence>
<feature type="transmembrane region" description="Helical" evidence="7">
    <location>
        <begin position="21"/>
        <end position="41"/>
    </location>
</feature>
<dbReference type="PATRIC" id="fig|1433289.7.peg.1982"/>
<keyword evidence="3" id="KW-0813">Transport</keyword>
<gene>
    <name evidence="11" type="ORF">X841_09555</name>
</gene>
<evidence type="ECO:0000313" key="12">
    <source>
        <dbReference type="Proteomes" id="UP000024559"/>
    </source>
</evidence>
<organism evidence="11 12">
    <name type="scientific">Streptococcus thermophilus M17PTZA496</name>
    <dbReference type="NCBI Taxonomy" id="1433289"/>
    <lineage>
        <taxon>Bacteria</taxon>
        <taxon>Bacillati</taxon>
        <taxon>Bacillota</taxon>
        <taxon>Bacilli</taxon>
        <taxon>Lactobacillales</taxon>
        <taxon>Streptococcaceae</taxon>
        <taxon>Streptococcus</taxon>
    </lineage>
</organism>
<keyword evidence="4 7" id="KW-0812">Transmembrane</keyword>
<dbReference type="Gene3D" id="2.40.30.170">
    <property type="match status" value="1"/>
</dbReference>
<dbReference type="NCBIfam" id="TIGR01000">
    <property type="entry name" value="bacteriocin_acc"/>
    <property type="match status" value="1"/>
</dbReference>
<comment type="caution">
    <text evidence="11">The sequence shown here is derived from an EMBL/GenBank/DDBJ whole genome shotgun (WGS) entry which is preliminary data.</text>
</comment>
<evidence type="ECO:0000256" key="5">
    <source>
        <dbReference type="ARBA" id="ARBA00022989"/>
    </source>
</evidence>
<name>A0A0E2QFE4_STRTR</name>
<reference evidence="12" key="1">
    <citation type="submission" date="2013-12" db="EMBL/GenBank/DDBJ databases">
        <title>Genome sequences of Streptococcus thermophilus strains MTH17CL396 and M17PTZA496 isolated from Fontina cheese in Valle d'Aosta region (Italy).</title>
        <authorList>
            <person name="Treu L."/>
            <person name="Giacomini A."/>
            <person name="Corich V."/>
            <person name="Vendramin V."/>
            <person name="Bovo B."/>
        </authorList>
    </citation>
    <scope>NUCLEOTIDE SEQUENCE [LARGE SCALE GENOMIC DNA]</scope>
    <source>
        <strain evidence="12">M17PTZA496</strain>
    </source>
</reference>
<dbReference type="InterPro" id="IPR050739">
    <property type="entry name" value="MFP"/>
</dbReference>
<feature type="domain" description="LcnD-like barrel-sandwich hybrid" evidence="9">
    <location>
        <begin position="58"/>
        <end position="346"/>
    </location>
</feature>
<dbReference type="InterPro" id="IPR058794">
    <property type="entry name" value="HB_LcnD"/>
</dbReference>
<accession>A0A0E2QFE4</accession>
<dbReference type="Pfam" id="PF25887">
    <property type="entry name" value="HB_LcnD"/>
    <property type="match status" value="1"/>
</dbReference>
<evidence type="ECO:0000313" key="11">
    <source>
        <dbReference type="EMBL" id="ETW88214.1"/>
    </source>
</evidence>
<dbReference type="InterPro" id="IPR058786">
    <property type="entry name" value="BSH_LcnD"/>
</dbReference>
<evidence type="ECO:0000256" key="2">
    <source>
        <dbReference type="ARBA" id="ARBA00009477"/>
    </source>
</evidence>
<dbReference type="InterPro" id="IPR005696">
    <property type="entry name" value="MesE/LcnD"/>
</dbReference>
<comment type="similarity">
    <text evidence="2">Belongs to the membrane fusion protein (MFP) (TC 8.A.1) family.</text>
</comment>
<dbReference type="Proteomes" id="UP000024559">
    <property type="component" value="Chromosome"/>
</dbReference>
<sequence length="455" mass="50394">MNPQLFKSTEFYHRRYHNMSTVLITPLILLVIFLFLFAFFAKKEVTVTSRGSIEPTKVIAVIQSTSDNTIIDNQLVANKVVKKGDTLVQYSETMEASQKEGLQKQLELLKRQESGLKTLQSSLTQGTNLFQEQEDEFGYQSTFNTYLSQAQDIDLGVAKTNTEVNNQAAIASNTGSAIDNQISQLQTQVSEYEALSQAITNHETTLPEGNPHQATLNAYNSQYATIPDASVTDQYLSQVNTNISSLNASIGNLEIQKAGTGTVVTYDNSDSTKKEALKNQFLQNAGQQLSSVETQINDTESKINQADVLLTNTLIQSPEDGILHLSQADKKATMAATGTELAQLYPDMTQTQEVAITYYVNSDYVPKLQKGQSVRLTLDKVGNHGTTIIGKLESIDNSATETERGNVFRVTARASISEKEAQNLRYGLEGRVTSVIDQKTYFNYFKDKLLNLQDQ</sequence>
<keyword evidence="6 7" id="KW-0472">Membrane</keyword>
<feature type="domain" description="LcnD-like long helical bundle" evidence="8">
    <location>
        <begin position="98"/>
        <end position="307"/>
    </location>
</feature>
<dbReference type="Pfam" id="PF25935">
    <property type="entry name" value="BSH_LcnD"/>
    <property type="match status" value="1"/>
</dbReference>
<dbReference type="EMBL" id="AZJT01000067">
    <property type="protein sequence ID" value="ETW88214.1"/>
    <property type="molecule type" value="Genomic_DNA"/>
</dbReference>
<evidence type="ECO:0000259" key="8">
    <source>
        <dbReference type="Pfam" id="PF25887"/>
    </source>
</evidence>